<keyword evidence="1" id="KW-0732">Signal</keyword>
<dbReference type="Gene3D" id="3.40.390.10">
    <property type="entry name" value="Collagenase (Catalytic Domain)"/>
    <property type="match status" value="1"/>
</dbReference>
<dbReference type="Proteomes" id="UP001147782">
    <property type="component" value="Unassembled WGS sequence"/>
</dbReference>
<name>A0A9W9VUE5_9EURO</name>
<organism evidence="2 3">
    <name type="scientific">Penicillium cataractarum</name>
    <dbReference type="NCBI Taxonomy" id="2100454"/>
    <lineage>
        <taxon>Eukaryota</taxon>
        <taxon>Fungi</taxon>
        <taxon>Dikarya</taxon>
        <taxon>Ascomycota</taxon>
        <taxon>Pezizomycotina</taxon>
        <taxon>Eurotiomycetes</taxon>
        <taxon>Eurotiomycetidae</taxon>
        <taxon>Eurotiales</taxon>
        <taxon>Aspergillaceae</taxon>
        <taxon>Penicillium</taxon>
    </lineage>
</organism>
<reference evidence="2" key="2">
    <citation type="journal article" date="2023" name="IMA Fungus">
        <title>Comparative genomic study of the Penicillium genus elucidates a diverse pangenome and 15 lateral gene transfer events.</title>
        <authorList>
            <person name="Petersen C."/>
            <person name="Sorensen T."/>
            <person name="Nielsen M.R."/>
            <person name="Sondergaard T.E."/>
            <person name="Sorensen J.L."/>
            <person name="Fitzpatrick D.A."/>
            <person name="Frisvad J.C."/>
            <person name="Nielsen K.L."/>
        </authorList>
    </citation>
    <scope>NUCLEOTIDE SEQUENCE</scope>
    <source>
        <strain evidence="2">IBT 29864</strain>
    </source>
</reference>
<evidence type="ECO:0000313" key="3">
    <source>
        <dbReference type="Proteomes" id="UP001147782"/>
    </source>
</evidence>
<dbReference type="InterPro" id="IPR024079">
    <property type="entry name" value="MetalloPept_cat_dom_sf"/>
</dbReference>
<accession>A0A9W9VUE5</accession>
<gene>
    <name evidence="2" type="ORF">N7496_000463</name>
</gene>
<reference evidence="2" key="1">
    <citation type="submission" date="2022-11" db="EMBL/GenBank/DDBJ databases">
        <authorList>
            <person name="Petersen C."/>
        </authorList>
    </citation>
    <scope>NUCLEOTIDE SEQUENCE</scope>
    <source>
        <strain evidence="2">IBT 29864</strain>
    </source>
</reference>
<feature type="signal peptide" evidence="1">
    <location>
        <begin position="1"/>
        <end position="23"/>
    </location>
</feature>
<evidence type="ECO:0000313" key="2">
    <source>
        <dbReference type="EMBL" id="KAJ5389395.1"/>
    </source>
</evidence>
<protein>
    <recommendedName>
        <fullName evidence="4">Lysine-specific metallo-endopeptidase domain-containing protein</fullName>
    </recommendedName>
</protein>
<dbReference type="RefSeq" id="XP_056560123.1">
    <property type="nucleotide sequence ID" value="XM_056693394.1"/>
</dbReference>
<dbReference type="OrthoDB" id="1896086at2759"/>
<dbReference type="GO" id="GO:0008237">
    <property type="term" value="F:metallopeptidase activity"/>
    <property type="evidence" value="ECO:0007669"/>
    <property type="project" value="InterPro"/>
</dbReference>
<proteinExistence type="predicted"/>
<feature type="chain" id="PRO_5040749580" description="Lysine-specific metallo-endopeptidase domain-containing protein" evidence="1">
    <location>
        <begin position="24"/>
        <end position="634"/>
    </location>
</feature>
<dbReference type="EMBL" id="JAPZBS010000001">
    <property type="protein sequence ID" value="KAJ5389395.1"/>
    <property type="molecule type" value="Genomic_DNA"/>
</dbReference>
<comment type="caution">
    <text evidence="2">The sequence shown here is derived from an EMBL/GenBank/DDBJ whole genome shotgun (WGS) entry which is preliminary data.</text>
</comment>
<keyword evidence="3" id="KW-1185">Reference proteome</keyword>
<dbReference type="GeneID" id="81432571"/>
<sequence>MINLRRLPILLGSALLLISSTKAAPTHEGPIEKRDDDASALWTWLHFQDCSSDQQKAIKQAHEDAVTMAEHVKTIDFGNDPGALDYLGPSALNKDWQSNIQSVFEHISTFRLSGVWPGYRMNARCGSANDAKYQNRCKKQGVIAYQWNTKTDAADPNTAPSYDKADAVSNMHFCEQFFYYKKLDDAVNDVKDNDNFKWRYDVTKYKNQAYIILHEFMHATVMTYSQNKNRRIKDLSMYVYEYKRRDSDRGYDRKKVKWDVYQPLPCKILARTSRQYIAQDGITMNADNYAQYALAKYVQSKLDGNQYPWLPLADREALDWEPKTSAMFLTEGNGTFGVNGGELSADGFTTNDDGSYIANDLDDSNIITLSDQADTDTLAPDTDFPETYRNQMREFSSYVNTPDAKCAKSGGSNPSGRSAFSVSEADAKIKDFCSDTKLYNHVFTPPIDQGTGQTKDGKGKALGVSGSYSINGGKDKLWIGAYFASGSCMGMTTWPPKGEGLRDTDICMDRLRTIMNGCDTSTTDQKYGGSLQEVCLVYQLMAVGSGESDPTGVGSSGDHGEVKCKDTDTSILGDTFKNTCTCWYEKLPDQTDIFGMPKSGGCGSINFMPAWSYSEDPSYQPEDIKPVATITASK</sequence>
<dbReference type="AlphaFoldDB" id="A0A9W9VUE5"/>
<evidence type="ECO:0000256" key="1">
    <source>
        <dbReference type="SAM" id="SignalP"/>
    </source>
</evidence>
<evidence type="ECO:0008006" key="4">
    <source>
        <dbReference type="Google" id="ProtNLM"/>
    </source>
</evidence>